<organism evidence="2 4">
    <name type="scientific">Medicago truncatula</name>
    <name type="common">Barrel medic</name>
    <name type="synonym">Medicago tribuloides</name>
    <dbReference type="NCBI Taxonomy" id="3880"/>
    <lineage>
        <taxon>Eukaryota</taxon>
        <taxon>Viridiplantae</taxon>
        <taxon>Streptophyta</taxon>
        <taxon>Embryophyta</taxon>
        <taxon>Tracheophyta</taxon>
        <taxon>Spermatophyta</taxon>
        <taxon>Magnoliopsida</taxon>
        <taxon>eudicotyledons</taxon>
        <taxon>Gunneridae</taxon>
        <taxon>Pentapetalae</taxon>
        <taxon>rosids</taxon>
        <taxon>fabids</taxon>
        <taxon>Fabales</taxon>
        <taxon>Fabaceae</taxon>
        <taxon>Papilionoideae</taxon>
        <taxon>50 kb inversion clade</taxon>
        <taxon>NPAAA clade</taxon>
        <taxon>Hologalegina</taxon>
        <taxon>IRL clade</taxon>
        <taxon>Trifolieae</taxon>
        <taxon>Medicago</taxon>
    </lineage>
</organism>
<reference evidence="3" key="3">
    <citation type="submission" date="2015-04" db="UniProtKB">
        <authorList>
            <consortium name="EnsemblPlants"/>
        </authorList>
    </citation>
    <scope>IDENTIFICATION</scope>
    <source>
        <strain evidence="3">cv. Jemalong A17</strain>
    </source>
</reference>
<dbReference type="AlphaFoldDB" id="G7KN75"/>
<evidence type="ECO:0000313" key="4">
    <source>
        <dbReference type="Proteomes" id="UP000002051"/>
    </source>
</evidence>
<dbReference type="PaxDb" id="3880-AES75007"/>
<reference evidence="2 4" key="1">
    <citation type="journal article" date="2011" name="Nature">
        <title>The Medicago genome provides insight into the evolution of rhizobial symbioses.</title>
        <authorList>
            <person name="Young N.D."/>
            <person name="Debelle F."/>
            <person name="Oldroyd G.E."/>
            <person name="Geurts R."/>
            <person name="Cannon S.B."/>
            <person name="Udvardi M.K."/>
            <person name="Benedito V.A."/>
            <person name="Mayer K.F."/>
            <person name="Gouzy J."/>
            <person name="Schoof H."/>
            <person name="Van de Peer Y."/>
            <person name="Proost S."/>
            <person name="Cook D.R."/>
            <person name="Meyers B.C."/>
            <person name="Spannagl M."/>
            <person name="Cheung F."/>
            <person name="De Mita S."/>
            <person name="Krishnakumar V."/>
            <person name="Gundlach H."/>
            <person name="Zhou S."/>
            <person name="Mudge J."/>
            <person name="Bharti A.K."/>
            <person name="Murray J.D."/>
            <person name="Naoumkina M.A."/>
            <person name="Rosen B."/>
            <person name="Silverstein K.A."/>
            <person name="Tang H."/>
            <person name="Rombauts S."/>
            <person name="Zhao P.X."/>
            <person name="Zhou P."/>
            <person name="Barbe V."/>
            <person name="Bardou P."/>
            <person name="Bechner M."/>
            <person name="Bellec A."/>
            <person name="Berger A."/>
            <person name="Berges H."/>
            <person name="Bidwell S."/>
            <person name="Bisseling T."/>
            <person name="Choisne N."/>
            <person name="Couloux A."/>
            <person name="Denny R."/>
            <person name="Deshpande S."/>
            <person name="Dai X."/>
            <person name="Doyle J.J."/>
            <person name="Dudez A.M."/>
            <person name="Farmer A.D."/>
            <person name="Fouteau S."/>
            <person name="Franken C."/>
            <person name="Gibelin C."/>
            <person name="Gish J."/>
            <person name="Goldstein S."/>
            <person name="Gonzalez A.J."/>
            <person name="Green P.J."/>
            <person name="Hallab A."/>
            <person name="Hartog M."/>
            <person name="Hua A."/>
            <person name="Humphray S.J."/>
            <person name="Jeong D.H."/>
            <person name="Jing Y."/>
            <person name="Jocker A."/>
            <person name="Kenton S.M."/>
            <person name="Kim D.J."/>
            <person name="Klee K."/>
            <person name="Lai H."/>
            <person name="Lang C."/>
            <person name="Lin S."/>
            <person name="Macmil S.L."/>
            <person name="Magdelenat G."/>
            <person name="Matthews L."/>
            <person name="McCorrison J."/>
            <person name="Monaghan E.L."/>
            <person name="Mun J.H."/>
            <person name="Najar F.Z."/>
            <person name="Nicholson C."/>
            <person name="Noirot C."/>
            <person name="O'Bleness M."/>
            <person name="Paule C.R."/>
            <person name="Poulain J."/>
            <person name="Prion F."/>
            <person name="Qin B."/>
            <person name="Qu C."/>
            <person name="Retzel E.F."/>
            <person name="Riddle C."/>
            <person name="Sallet E."/>
            <person name="Samain S."/>
            <person name="Samson N."/>
            <person name="Sanders I."/>
            <person name="Saurat O."/>
            <person name="Scarpelli C."/>
            <person name="Schiex T."/>
            <person name="Segurens B."/>
            <person name="Severin A.J."/>
            <person name="Sherrier D.J."/>
            <person name="Shi R."/>
            <person name="Sims S."/>
            <person name="Singer S.R."/>
            <person name="Sinharoy S."/>
            <person name="Sterck L."/>
            <person name="Viollet A."/>
            <person name="Wang B.B."/>
            <person name="Wang K."/>
            <person name="Wang M."/>
            <person name="Wang X."/>
            <person name="Warfsmann J."/>
            <person name="Weissenbach J."/>
            <person name="White D.D."/>
            <person name="White J.D."/>
            <person name="Wiley G.B."/>
            <person name="Wincker P."/>
            <person name="Xing Y."/>
            <person name="Yang L."/>
            <person name="Yao Z."/>
            <person name="Ying F."/>
            <person name="Zhai J."/>
            <person name="Zhou L."/>
            <person name="Zuber A."/>
            <person name="Denarie J."/>
            <person name="Dixon R.A."/>
            <person name="May G.D."/>
            <person name="Schwartz D.C."/>
            <person name="Rogers J."/>
            <person name="Quetier F."/>
            <person name="Town C.D."/>
            <person name="Roe B.A."/>
        </authorList>
    </citation>
    <scope>NUCLEOTIDE SEQUENCE [LARGE SCALE GENOMIC DNA]</scope>
    <source>
        <strain evidence="2">A17</strain>
        <strain evidence="3 4">cv. Jemalong A17</strain>
    </source>
</reference>
<keyword evidence="1" id="KW-1133">Transmembrane helix</keyword>
<gene>
    <name evidence="2" type="ordered locus">MTR_6g021970</name>
</gene>
<sequence length="188" mass="21508">MNRQQQSIATVATTSPPSLIIVATPLRIQFSFLDHKQQIDHRSRAIHHINVLSLFTTSNNHFDSSFSSQRQFILKLSNHRFRQPPVSNHQQFNDIDLRIAALVLVLVEVSVLDTISEGGELCSWRSNLTVPFSRFADMDGLTSLKRSYLFTIFMKLVLIKLVYLFPGISLIHFCILPIHIYFGPPNMD</sequence>
<dbReference type="HOGENOM" id="CLU_1443070_0_0_1"/>
<keyword evidence="1" id="KW-0472">Membrane</keyword>
<dbReference type="EnsemblPlants" id="AES75007">
    <property type="protein sequence ID" value="AES75007"/>
    <property type="gene ID" value="MTR_6g021970"/>
</dbReference>
<protein>
    <submittedName>
        <fullName evidence="2">Transmembrane protein, putative</fullName>
    </submittedName>
</protein>
<dbReference type="Proteomes" id="UP000002051">
    <property type="component" value="Chromosome 6"/>
</dbReference>
<feature type="transmembrane region" description="Helical" evidence="1">
    <location>
        <begin position="161"/>
        <end position="182"/>
    </location>
</feature>
<keyword evidence="1 2" id="KW-0812">Transmembrane</keyword>
<proteinExistence type="predicted"/>
<keyword evidence="4" id="KW-1185">Reference proteome</keyword>
<reference evidence="2 4" key="2">
    <citation type="journal article" date="2014" name="BMC Genomics">
        <title>An improved genome release (version Mt4.0) for the model legume Medicago truncatula.</title>
        <authorList>
            <person name="Tang H."/>
            <person name="Krishnakumar V."/>
            <person name="Bidwell S."/>
            <person name="Rosen B."/>
            <person name="Chan A."/>
            <person name="Zhou S."/>
            <person name="Gentzbittel L."/>
            <person name="Childs K.L."/>
            <person name="Yandell M."/>
            <person name="Gundlach H."/>
            <person name="Mayer K.F."/>
            <person name="Schwartz D.C."/>
            <person name="Town C.D."/>
        </authorList>
    </citation>
    <scope>GENOME REANNOTATION</scope>
    <source>
        <strain evidence="3 4">cv. Jemalong A17</strain>
    </source>
</reference>
<evidence type="ECO:0000256" key="1">
    <source>
        <dbReference type="SAM" id="Phobius"/>
    </source>
</evidence>
<dbReference type="EMBL" id="CM001222">
    <property type="protein sequence ID" value="AES75007.1"/>
    <property type="molecule type" value="Genomic_DNA"/>
</dbReference>
<accession>G7KN75</accession>
<evidence type="ECO:0000313" key="2">
    <source>
        <dbReference type="EMBL" id="AES75007.1"/>
    </source>
</evidence>
<evidence type="ECO:0000313" key="3">
    <source>
        <dbReference type="EnsemblPlants" id="AES75007"/>
    </source>
</evidence>
<dbReference type="STRING" id="3880.G7KN75"/>
<name>G7KN75_MEDTR</name>